<proteinExistence type="predicted"/>
<dbReference type="GeneTree" id="ENSGT00950000185068"/>
<dbReference type="InterPro" id="IPR032675">
    <property type="entry name" value="LRR_dom_sf"/>
</dbReference>
<accession>A0A8C3FRZ5</accession>
<evidence type="ECO:0000313" key="2">
    <source>
        <dbReference type="Proteomes" id="UP000694380"/>
    </source>
</evidence>
<dbReference type="Proteomes" id="UP000694380">
    <property type="component" value="Unplaced"/>
</dbReference>
<dbReference type="AlphaFoldDB" id="A0A8C3FRZ5"/>
<dbReference type="InterPro" id="IPR001611">
    <property type="entry name" value="Leu-rich_rpt"/>
</dbReference>
<dbReference type="Gene3D" id="3.80.10.10">
    <property type="entry name" value="Ribonuclease Inhibitor"/>
    <property type="match status" value="1"/>
</dbReference>
<dbReference type="SUPFAM" id="SSF52047">
    <property type="entry name" value="RNI-like"/>
    <property type="match status" value="1"/>
</dbReference>
<name>A0A8C3FRZ5_CHRPI</name>
<organism evidence="1 2">
    <name type="scientific">Chrysemys picta bellii</name>
    <name type="common">Western painted turtle</name>
    <name type="synonym">Emys bellii</name>
    <dbReference type="NCBI Taxonomy" id="8478"/>
    <lineage>
        <taxon>Eukaryota</taxon>
        <taxon>Metazoa</taxon>
        <taxon>Chordata</taxon>
        <taxon>Craniata</taxon>
        <taxon>Vertebrata</taxon>
        <taxon>Euteleostomi</taxon>
        <taxon>Archelosauria</taxon>
        <taxon>Testudinata</taxon>
        <taxon>Testudines</taxon>
        <taxon>Cryptodira</taxon>
        <taxon>Durocryptodira</taxon>
        <taxon>Testudinoidea</taxon>
        <taxon>Emydidae</taxon>
        <taxon>Chrysemys</taxon>
    </lineage>
</organism>
<dbReference type="Ensembl" id="ENSCPBT00000015634.1">
    <property type="protein sequence ID" value="ENSCPBP00000013163.1"/>
    <property type="gene ID" value="ENSCPBG00000009880.1"/>
</dbReference>
<keyword evidence="2" id="KW-1185">Reference proteome</keyword>
<sequence>MTIIIFPFPTFCLSDQFRPLDRQGRDFQCVLFPVYTVIPLLCICLSRSLPACDLTVACCRDLADVLSTSQSLTELNLSGNNLGDAGCPWASGVPAC</sequence>
<reference evidence="1" key="2">
    <citation type="submission" date="2025-09" db="UniProtKB">
        <authorList>
            <consortium name="Ensembl"/>
        </authorList>
    </citation>
    <scope>IDENTIFICATION</scope>
</reference>
<dbReference type="Pfam" id="PF13516">
    <property type="entry name" value="LRR_6"/>
    <property type="match status" value="1"/>
</dbReference>
<evidence type="ECO:0000313" key="1">
    <source>
        <dbReference type="Ensembl" id="ENSCPBP00000013163.1"/>
    </source>
</evidence>
<protein>
    <submittedName>
        <fullName evidence="1">Uncharacterized protein</fullName>
    </submittedName>
</protein>
<reference evidence="1" key="1">
    <citation type="submission" date="2025-08" db="UniProtKB">
        <authorList>
            <consortium name="Ensembl"/>
        </authorList>
    </citation>
    <scope>IDENTIFICATION</scope>
</reference>